<feature type="transmembrane region" description="Helical" evidence="1">
    <location>
        <begin position="99"/>
        <end position="125"/>
    </location>
</feature>
<name>A0A1L8WQ31_9ENTE</name>
<evidence type="ECO:0000313" key="2">
    <source>
        <dbReference type="EMBL" id="OJG83131.1"/>
    </source>
</evidence>
<feature type="transmembrane region" description="Helical" evidence="1">
    <location>
        <begin position="140"/>
        <end position="163"/>
    </location>
</feature>
<organism evidence="2 3">
    <name type="scientific">Enterococcus ratti</name>
    <dbReference type="NCBI Taxonomy" id="150033"/>
    <lineage>
        <taxon>Bacteria</taxon>
        <taxon>Bacillati</taxon>
        <taxon>Bacillota</taxon>
        <taxon>Bacilli</taxon>
        <taxon>Lactobacillales</taxon>
        <taxon>Enterococcaceae</taxon>
        <taxon>Enterococcus</taxon>
    </lineage>
</organism>
<comment type="caution">
    <text evidence="2">The sequence shown here is derived from an EMBL/GenBank/DDBJ whole genome shotgun (WGS) entry which is preliminary data.</text>
</comment>
<dbReference type="STRING" id="150033.RV14_GL001826"/>
<keyword evidence="1" id="KW-1133">Transmembrane helix</keyword>
<protein>
    <recommendedName>
        <fullName evidence="4">ABC3 transporter permease protein domain-containing protein</fullName>
    </recommendedName>
</protein>
<dbReference type="EMBL" id="JXLB01000005">
    <property type="protein sequence ID" value="OJG83131.1"/>
    <property type="molecule type" value="Genomic_DNA"/>
</dbReference>
<evidence type="ECO:0008006" key="4">
    <source>
        <dbReference type="Google" id="ProtNLM"/>
    </source>
</evidence>
<feature type="transmembrane region" description="Helical" evidence="1">
    <location>
        <begin position="39"/>
        <end position="65"/>
    </location>
</feature>
<accession>A0A1L8WQ31</accession>
<dbReference type="AlphaFoldDB" id="A0A1L8WQ31"/>
<reference evidence="2 3" key="1">
    <citation type="submission" date="2014-12" db="EMBL/GenBank/DDBJ databases">
        <title>Draft genome sequences of 29 type strains of Enterococci.</title>
        <authorList>
            <person name="Zhong Z."/>
            <person name="Sun Z."/>
            <person name="Liu W."/>
            <person name="Zhang W."/>
            <person name="Zhang H."/>
        </authorList>
    </citation>
    <scope>NUCLEOTIDE SEQUENCE [LARGE SCALE GENOMIC DNA]</scope>
    <source>
        <strain evidence="2 3">DSM 15687</strain>
    </source>
</reference>
<evidence type="ECO:0000256" key="1">
    <source>
        <dbReference type="SAM" id="Phobius"/>
    </source>
</evidence>
<keyword evidence="3" id="KW-1185">Reference proteome</keyword>
<evidence type="ECO:0000313" key="3">
    <source>
        <dbReference type="Proteomes" id="UP000182152"/>
    </source>
</evidence>
<dbReference type="RefSeq" id="WP_071854893.1">
    <property type="nucleotide sequence ID" value="NZ_JXLB01000005.1"/>
</dbReference>
<proteinExistence type="predicted"/>
<dbReference type="Proteomes" id="UP000182152">
    <property type="component" value="Unassembled WGS sequence"/>
</dbReference>
<keyword evidence="1" id="KW-0812">Transmembrane</keyword>
<keyword evidence="1" id="KW-0472">Membrane</keyword>
<sequence>MLRLYLFFYLFRAYQEKENERIPLLTKILTSNTGDDLVLFLTILEISSLTLMIASAGYFLLFLIISIKRESILEEKDLKIKSILGVSPKVLTMELLGEAIITTFMATVLSIGMINLIYMLVYYIIVPEWMILYLIPPLSIFYYYDLVYFCVVLLRLISVVVYMHTKIKNRYYKYNW</sequence>
<dbReference type="OrthoDB" id="9979158at2"/>
<gene>
    <name evidence="2" type="ORF">RV14_GL001826</name>
</gene>